<dbReference type="InterPro" id="IPR023614">
    <property type="entry name" value="Porin_dom_sf"/>
</dbReference>
<dbReference type="AlphaFoldDB" id="A0A1H2K529"/>
<dbReference type="InterPro" id="IPR005318">
    <property type="entry name" value="OM_porin_bac"/>
</dbReference>
<dbReference type="PANTHER" id="PTHR34596">
    <property type="entry name" value="CHITOPORIN"/>
    <property type="match status" value="1"/>
</dbReference>
<proteinExistence type="inferred from homology"/>
<evidence type="ECO:0000313" key="6">
    <source>
        <dbReference type="Proteomes" id="UP000199608"/>
    </source>
</evidence>
<keyword evidence="3 4" id="KW-0732">Signal</keyword>
<organism evidence="5 6">
    <name type="scientific">Desulfobacula phenolica</name>
    <dbReference type="NCBI Taxonomy" id="90732"/>
    <lineage>
        <taxon>Bacteria</taxon>
        <taxon>Pseudomonadati</taxon>
        <taxon>Thermodesulfobacteriota</taxon>
        <taxon>Desulfobacteria</taxon>
        <taxon>Desulfobacterales</taxon>
        <taxon>Desulfobacteraceae</taxon>
        <taxon>Desulfobacula</taxon>
    </lineage>
</organism>
<keyword evidence="2" id="KW-0813">Transport</keyword>
<accession>A0A1H2K529</accession>
<dbReference type="Pfam" id="PF03573">
    <property type="entry name" value="OprD"/>
    <property type="match status" value="1"/>
</dbReference>
<evidence type="ECO:0000256" key="2">
    <source>
        <dbReference type="ARBA" id="ARBA00022448"/>
    </source>
</evidence>
<sequence length="432" mass="48446">MNLQKYIGKLICMLMVLFFCCPLTVIAKSKPGGAPPAPKAEKFSEMFTKGNVFGEFRTFYFSQDYDRDDLKDKKTFATGGMLHARTAPFKGISFGAGFYTAQPLGLNDDDDEVYGGLVPKDSSGNADNVTVLGEYFIAYDISKTKIKVGAQELKTMWLTHWDKRLIPVTHEGLSILSKEIENLEIEAGHMLRFKDTAADDFVWISDSYKGVPDDQNSGCSYLQFKYAGFKGWRLIGAYHLFHDIFSNTWLSADYRHKVSKDLTLWGRGRTVFQSDAGDALGTGGQGFDTHMIGGQVGTAYKGLKLLVNYSTIGDHDLMGARTAVKNIALQKVNNVRAEEVAWSFRAEQDLSRFFDRLKGLRLIAEYGIFDTPDKGQKNAAEDMTELDLELNYAMQGCLDGWTLRIRHAIVDGDWANSQNDYSDTRSQLTYTF</sequence>
<dbReference type="Gene3D" id="2.40.160.10">
    <property type="entry name" value="Porin"/>
    <property type="match status" value="1"/>
</dbReference>
<feature type="chain" id="PRO_5011586859" evidence="4">
    <location>
        <begin position="28"/>
        <end position="432"/>
    </location>
</feature>
<name>A0A1H2K529_9BACT</name>
<keyword evidence="6" id="KW-1185">Reference proteome</keyword>
<evidence type="ECO:0000256" key="1">
    <source>
        <dbReference type="ARBA" id="ARBA00009075"/>
    </source>
</evidence>
<protein>
    <submittedName>
        <fullName evidence="5">Outer membrane porin, OprD family</fullName>
    </submittedName>
</protein>
<dbReference type="EMBL" id="FNLL01000021">
    <property type="protein sequence ID" value="SDU63809.1"/>
    <property type="molecule type" value="Genomic_DNA"/>
</dbReference>
<dbReference type="GO" id="GO:0015288">
    <property type="term" value="F:porin activity"/>
    <property type="evidence" value="ECO:0007669"/>
    <property type="project" value="TreeGrafter"/>
</dbReference>
<evidence type="ECO:0000256" key="4">
    <source>
        <dbReference type="SAM" id="SignalP"/>
    </source>
</evidence>
<dbReference type="Proteomes" id="UP000199608">
    <property type="component" value="Unassembled WGS sequence"/>
</dbReference>
<dbReference type="PANTHER" id="PTHR34596:SF2">
    <property type="entry name" value="CHITOPORIN"/>
    <property type="match status" value="1"/>
</dbReference>
<reference evidence="6" key="1">
    <citation type="submission" date="2016-10" db="EMBL/GenBank/DDBJ databases">
        <authorList>
            <person name="Varghese N."/>
            <person name="Submissions S."/>
        </authorList>
    </citation>
    <scope>NUCLEOTIDE SEQUENCE [LARGE SCALE GENOMIC DNA]</scope>
    <source>
        <strain evidence="6">DSM 3384</strain>
    </source>
</reference>
<evidence type="ECO:0000313" key="5">
    <source>
        <dbReference type="EMBL" id="SDU63809.1"/>
    </source>
</evidence>
<gene>
    <name evidence="5" type="ORF">SAMN04487931_1217</name>
</gene>
<comment type="similarity">
    <text evidence="1">Belongs to the outer membrane porin (Opr) (TC 1.B.25) family.</text>
</comment>
<dbReference type="RefSeq" id="WP_092238412.1">
    <property type="nucleotide sequence ID" value="NZ_FNLL01000021.1"/>
</dbReference>
<dbReference type="GO" id="GO:0016020">
    <property type="term" value="C:membrane"/>
    <property type="evidence" value="ECO:0007669"/>
    <property type="project" value="InterPro"/>
</dbReference>
<feature type="signal peptide" evidence="4">
    <location>
        <begin position="1"/>
        <end position="27"/>
    </location>
</feature>
<evidence type="ECO:0000256" key="3">
    <source>
        <dbReference type="ARBA" id="ARBA00022729"/>
    </source>
</evidence>